<proteinExistence type="predicted"/>
<gene>
    <name evidence="3" type="ORF">BXYJ_LOCUS11002</name>
</gene>
<dbReference type="Proteomes" id="UP000659654">
    <property type="component" value="Unassembled WGS sequence"/>
</dbReference>
<dbReference type="EMBL" id="CAJFCV020000005">
    <property type="protein sequence ID" value="CAG9121407.1"/>
    <property type="molecule type" value="Genomic_DNA"/>
</dbReference>
<keyword evidence="4" id="KW-1185">Reference proteome</keyword>
<dbReference type="Proteomes" id="UP000582659">
    <property type="component" value="Unassembled WGS sequence"/>
</dbReference>
<keyword evidence="2" id="KW-0812">Transmembrane</keyword>
<evidence type="ECO:0000313" key="4">
    <source>
        <dbReference type="Proteomes" id="UP000659654"/>
    </source>
</evidence>
<accession>A0A7I8XJA5</accession>
<keyword evidence="1" id="KW-0175">Coiled coil</keyword>
<evidence type="ECO:0000256" key="1">
    <source>
        <dbReference type="SAM" id="Coils"/>
    </source>
</evidence>
<keyword evidence="2" id="KW-1133">Transmembrane helix</keyword>
<evidence type="ECO:0000313" key="3">
    <source>
        <dbReference type="EMBL" id="CAD5230468.1"/>
    </source>
</evidence>
<evidence type="ECO:0000256" key="2">
    <source>
        <dbReference type="SAM" id="Phobius"/>
    </source>
</evidence>
<protein>
    <submittedName>
        <fullName evidence="3">(pine wood nematode) hypothetical protein</fullName>
    </submittedName>
</protein>
<sequence>MFVNTLINIEPSSSTKNYFRISTAMIIMFIDVFGDLLFWPVLKYAKHKKRRRGSVSKSTPNQTFKMSQDKSLIEKIFGKSREDYEVAADKAQDLGDRACKQVAEAQRLADARVAQTSQRAHEIQDEANKKIDELRREGNLAAEKTHEIFEKTGAHLESSGQNIRSH</sequence>
<comment type="caution">
    <text evidence="3">The sequence shown here is derived from an EMBL/GenBank/DDBJ whole genome shotgun (WGS) entry which is preliminary data.</text>
</comment>
<dbReference type="AlphaFoldDB" id="A0A7I8XJA5"/>
<keyword evidence="2" id="KW-0472">Membrane</keyword>
<dbReference type="EMBL" id="CAJFDI010000005">
    <property type="protein sequence ID" value="CAD5230468.1"/>
    <property type="molecule type" value="Genomic_DNA"/>
</dbReference>
<organism evidence="3 4">
    <name type="scientific">Bursaphelenchus xylophilus</name>
    <name type="common">Pinewood nematode worm</name>
    <name type="synonym">Aphelenchoides xylophilus</name>
    <dbReference type="NCBI Taxonomy" id="6326"/>
    <lineage>
        <taxon>Eukaryota</taxon>
        <taxon>Metazoa</taxon>
        <taxon>Ecdysozoa</taxon>
        <taxon>Nematoda</taxon>
        <taxon>Chromadorea</taxon>
        <taxon>Rhabditida</taxon>
        <taxon>Tylenchina</taxon>
        <taxon>Tylenchomorpha</taxon>
        <taxon>Aphelenchoidea</taxon>
        <taxon>Aphelenchoididae</taxon>
        <taxon>Bursaphelenchus</taxon>
    </lineage>
</organism>
<reference evidence="3" key="1">
    <citation type="submission" date="2020-09" db="EMBL/GenBank/DDBJ databases">
        <authorList>
            <person name="Kikuchi T."/>
        </authorList>
    </citation>
    <scope>NUCLEOTIDE SEQUENCE</scope>
    <source>
        <strain evidence="3">Ka4C1</strain>
    </source>
</reference>
<feature type="coiled-coil region" evidence="1">
    <location>
        <begin position="117"/>
        <end position="144"/>
    </location>
</feature>
<dbReference type="SMR" id="A0A7I8XJA5"/>
<name>A0A7I8XJA5_BURXY</name>
<feature type="transmembrane region" description="Helical" evidence="2">
    <location>
        <begin position="20"/>
        <end position="42"/>
    </location>
</feature>